<dbReference type="eggNOG" id="KOG0032">
    <property type="taxonomic scope" value="Eukaryota"/>
</dbReference>
<gene>
    <name evidence="8" type="ORF">MIMGU_mgv11b016131mg</name>
</gene>
<dbReference type="AlphaFoldDB" id="A0A022RF09"/>
<name>A0A022RF09_ERYGU</name>
<evidence type="ECO:0000256" key="1">
    <source>
        <dbReference type="ARBA" id="ARBA00005354"/>
    </source>
</evidence>
<evidence type="ECO:0000256" key="2">
    <source>
        <dbReference type="ARBA" id="ARBA00022527"/>
    </source>
</evidence>
<evidence type="ECO:0000259" key="7">
    <source>
        <dbReference type="PROSITE" id="PS50011"/>
    </source>
</evidence>
<dbReference type="STRING" id="4155.A0A022RF09"/>
<keyword evidence="9" id="KW-1185">Reference proteome</keyword>
<evidence type="ECO:0000313" key="8">
    <source>
        <dbReference type="EMBL" id="EYU38811.1"/>
    </source>
</evidence>
<dbReference type="PROSITE" id="PS50011">
    <property type="entry name" value="PROTEIN_KINASE_DOM"/>
    <property type="match status" value="1"/>
</dbReference>
<proteinExistence type="inferred from homology"/>
<dbReference type="SUPFAM" id="SSF56112">
    <property type="entry name" value="Protein kinase-like (PK-like)"/>
    <property type="match status" value="1"/>
</dbReference>
<reference evidence="8 9" key="1">
    <citation type="journal article" date="2013" name="Proc. Natl. Acad. Sci. U.S.A.">
        <title>Fine-scale variation in meiotic recombination in Mimulus inferred from population shotgun sequencing.</title>
        <authorList>
            <person name="Hellsten U."/>
            <person name="Wright K.M."/>
            <person name="Jenkins J."/>
            <person name="Shu S."/>
            <person name="Yuan Y."/>
            <person name="Wessler S.R."/>
            <person name="Schmutz J."/>
            <person name="Willis J.H."/>
            <person name="Rokhsar D.S."/>
        </authorList>
    </citation>
    <scope>NUCLEOTIDE SEQUENCE [LARGE SCALE GENOMIC DNA]</scope>
    <source>
        <strain evidence="9">cv. DUN x IM62</strain>
    </source>
</reference>
<sequence>MKDLYDLGRQIGRSRSGIARLCTQKRLPGMPNVIEVIGAYEDMRSVYLVTDQLCSGCNLFDAITRKGRYYEKDAARIGRQIVNAVHACHMNGATDFSLSVFIEEGKVYRDIVENAFYVTPEVLKRNYGKEVDVWSAGVIIYILL</sequence>
<dbReference type="SMART" id="SM00220">
    <property type="entry name" value="S_TKc"/>
    <property type="match status" value="1"/>
</dbReference>
<accession>A0A022RF09</accession>
<dbReference type="InterPro" id="IPR011009">
    <property type="entry name" value="Kinase-like_dom_sf"/>
</dbReference>
<dbReference type="Pfam" id="PF00069">
    <property type="entry name" value="Pkinase"/>
    <property type="match status" value="2"/>
</dbReference>
<dbReference type="InterPro" id="IPR000719">
    <property type="entry name" value="Prot_kinase_dom"/>
</dbReference>
<dbReference type="GO" id="GO:0004674">
    <property type="term" value="F:protein serine/threonine kinase activity"/>
    <property type="evidence" value="ECO:0007669"/>
    <property type="project" value="UniProtKB-KW"/>
</dbReference>
<keyword evidence="6" id="KW-0067">ATP-binding</keyword>
<dbReference type="Proteomes" id="UP000030748">
    <property type="component" value="Unassembled WGS sequence"/>
</dbReference>
<comment type="similarity">
    <text evidence="1">Belongs to the protein kinase superfamily. CAMK Ser/Thr protein kinase family. CaMK subfamily.</text>
</comment>
<organism evidence="8 9">
    <name type="scientific">Erythranthe guttata</name>
    <name type="common">Yellow monkey flower</name>
    <name type="synonym">Mimulus guttatus</name>
    <dbReference type="NCBI Taxonomy" id="4155"/>
    <lineage>
        <taxon>Eukaryota</taxon>
        <taxon>Viridiplantae</taxon>
        <taxon>Streptophyta</taxon>
        <taxon>Embryophyta</taxon>
        <taxon>Tracheophyta</taxon>
        <taxon>Spermatophyta</taxon>
        <taxon>Magnoliopsida</taxon>
        <taxon>eudicotyledons</taxon>
        <taxon>Gunneridae</taxon>
        <taxon>Pentapetalae</taxon>
        <taxon>asterids</taxon>
        <taxon>lamiids</taxon>
        <taxon>Lamiales</taxon>
        <taxon>Phrymaceae</taxon>
        <taxon>Erythranthe</taxon>
    </lineage>
</organism>
<evidence type="ECO:0000256" key="6">
    <source>
        <dbReference type="ARBA" id="ARBA00022840"/>
    </source>
</evidence>
<evidence type="ECO:0000256" key="4">
    <source>
        <dbReference type="ARBA" id="ARBA00022741"/>
    </source>
</evidence>
<dbReference type="InterPro" id="IPR050205">
    <property type="entry name" value="CDPK_Ser/Thr_kinases"/>
</dbReference>
<dbReference type="GO" id="GO:0005524">
    <property type="term" value="F:ATP binding"/>
    <property type="evidence" value="ECO:0007669"/>
    <property type="project" value="UniProtKB-KW"/>
</dbReference>
<evidence type="ECO:0000313" key="9">
    <source>
        <dbReference type="Proteomes" id="UP000030748"/>
    </source>
</evidence>
<keyword evidence="5" id="KW-0418">Kinase</keyword>
<feature type="domain" description="Protein kinase" evidence="7">
    <location>
        <begin position="1"/>
        <end position="144"/>
    </location>
</feature>
<evidence type="ECO:0000256" key="5">
    <source>
        <dbReference type="ARBA" id="ARBA00022777"/>
    </source>
</evidence>
<keyword evidence="4" id="KW-0547">Nucleotide-binding</keyword>
<dbReference type="EMBL" id="KI630476">
    <property type="protein sequence ID" value="EYU38811.1"/>
    <property type="molecule type" value="Genomic_DNA"/>
</dbReference>
<evidence type="ECO:0000256" key="3">
    <source>
        <dbReference type="ARBA" id="ARBA00022679"/>
    </source>
</evidence>
<dbReference type="PANTHER" id="PTHR24349">
    <property type="entry name" value="SERINE/THREONINE-PROTEIN KINASE"/>
    <property type="match status" value="1"/>
</dbReference>
<dbReference type="Gene3D" id="1.10.510.10">
    <property type="entry name" value="Transferase(Phosphotransferase) domain 1"/>
    <property type="match status" value="2"/>
</dbReference>
<keyword evidence="2" id="KW-0723">Serine/threonine-protein kinase</keyword>
<protein>
    <recommendedName>
        <fullName evidence="7">Protein kinase domain-containing protein</fullName>
    </recommendedName>
</protein>
<keyword evidence="3" id="KW-0808">Transferase</keyword>